<evidence type="ECO:0000313" key="2">
    <source>
        <dbReference type="Proteomes" id="UP000516059"/>
    </source>
</evidence>
<proteinExistence type="predicted"/>
<accession>A0A7G9UVW2</accession>
<keyword evidence="1" id="KW-0378">Hydrolase</keyword>
<reference evidence="1 2" key="1">
    <citation type="submission" date="2020-06" db="EMBL/GenBank/DDBJ databases">
        <authorList>
            <person name="Bentoski E.K."/>
            <person name="Randel H.B."/>
            <person name="Torrez E.C."/>
            <person name="Youssef A.M."/>
            <person name="Menchaca C."/>
            <person name="Maneekul J."/>
            <person name="Layton S.R."/>
            <person name="Kim T."/>
            <person name="Hughes L.E."/>
            <person name="Garlena R.A."/>
            <person name="Russell D.A."/>
            <person name="Pope W.H."/>
            <person name="Jacobs-Sera D."/>
            <person name="Hatfull G.F."/>
        </authorList>
    </citation>
    <scope>NUCLEOTIDE SEQUENCE [LARGE SCALE GENOMIC DNA]</scope>
</reference>
<dbReference type="Proteomes" id="UP000516059">
    <property type="component" value="Segment"/>
</dbReference>
<dbReference type="EMBL" id="MT684589">
    <property type="protein sequence ID" value="QNN98167.1"/>
    <property type="molecule type" value="Genomic_DNA"/>
</dbReference>
<keyword evidence="1" id="KW-0255">Endonuclease</keyword>
<sequence>MNRSYRELRKLTTFAERFRYLALRGNVGQATFGFDRWVNQGFYTSREWRQARDRIIVRDEGCDLGIEGYEIHDRVYIHHINPITLAQLESGDPCLLDPDNLITVTHRTHNAIHYGDERLLPRPLVARQPGDTKLW</sequence>
<protein>
    <submittedName>
        <fullName evidence="1">HNH endonuclease</fullName>
    </submittedName>
</protein>
<organism evidence="1 2">
    <name type="scientific">Streptomyces phage Maya</name>
    <dbReference type="NCBI Taxonomy" id="2767567"/>
    <lineage>
        <taxon>Viruses</taxon>
        <taxon>Duplodnaviria</taxon>
        <taxon>Heunggongvirae</taxon>
        <taxon>Uroviricota</taxon>
        <taxon>Caudoviricetes</taxon>
        <taxon>Rimavirus</taxon>
        <taxon>Rimavirus rima</taxon>
    </lineage>
</organism>
<evidence type="ECO:0000313" key="1">
    <source>
        <dbReference type="EMBL" id="QNN98167.1"/>
    </source>
</evidence>
<name>A0A7G9UVW2_9CAUD</name>
<keyword evidence="1" id="KW-0540">Nuclease</keyword>
<dbReference type="GO" id="GO:0004519">
    <property type="term" value="F:endonuclease activity"/>
    <property type="evidence" value="ECO:0007669"/>
    <property type="project" value="UniProtKB-KW"/>
</dbReference>
<gene>
    <name evidence="1" type="primary">2</name>
    <name evidence="1" type="ORF">SEA_MAYA_2</name>
</gene>